<name>A0ABV0A762_9FLAO</name>
<dbReference type="Gene3D" id="1.25.40.10">
    <property type="entry name" value="Tetratricopeptide repeat domain"/>
    <property type="match status" value="1"/>
</dbReference>
<protein>
    <recommendedName>
        <fullName evidence="3">Tetratricopeptide repeat protein</fullName>
    </recommendedName>
</protein>
<reference evidence="1 2" key="1">
    <citation type="submission" date="2024-01" db="EMBL/GenBank/DDBJ databases">
        <title>Mariniflexile litorale sp. nov., isolated from the shallow sediments of the Sea of Japan.</title>
        <authorList>
            <person name="Romanenko L."/>
            <person name="Bystritskaya E."/>
            <person name="Isaeva M."/>
        </authorList>
    </citation>
    <scope>NUCLEOTIDE SEQUENCE [LARGE SCALE GENOMIC DNA]</scope>
    <source>
        <strain evidence="1 2">KCTC 32427</strain>
    </source>
</reference>
<gene>
    <name evidence="1" type="ORF">VP395_04190</name>
</gene>
<proteinExistence type="predicted"/>
<evidence type="ECO:0000313" key="2">
    <source>
        <dbReference type="Proteomes" id="UP001416393"/>
    </source>
</evidence>
<evidence type="ECO:0000313" key="1">
    <source>
        <dbReference type="EMBL" id="MEN3322914.1"/>
    </source>
</evidence>
<dbReference type="Proteomes" id="UP001416393">
    <property type="component" value="Unassembled WGS sequence"/>
</dbReference>
<evidence type="ECO:0008006" key="3">
    <source>
        <dbReference type="Google" id="ProtNLM"/>
    </source>
</evidence>
<dbReference type="InterPro" id="IPR019734">
    <property type="entry name" value="TPR_rpt"/>
</dbReference>
<dbReference type="Pfam" id="PF13181">
    <property type="entry name" value="TPR_8"/>
    <property type="match status" value="2"/>
</dbReference>
<dbReference type="RefSeq" id="WP_346240471.1">
    <property type="nucleotide sequence ID" value="NZ_JAZHYP010000002.1"/>
</dbReference>
<sequence length="212" mass="25193">MFLPVIGCVIYLITQVYNKRDAERIQEEIVSVINPTKKIKDLEQRLQFTETYENRVNLADALLDIKEYKKAIPHYLEALEDSSQNDFYVTNKLIEAYFDIEDYNKVILYAEKIRNQFEFKKSRAQFLYGLALEKLDDFEEAESNLRKIDIRYSFYNERLVLAKFLIGRDKTPDAKDILEEIIIESQNMTRPNRRIYQGTIQEVKKLLAELNQ</sequence>
<dbReference type="InterPro" id="IPR011990">
    <property type="entry name" value="TPR-like_helical_dom_sf"/>
</dbReference>
<comment type="caution">
    <text evidence="1">The sequence shown here is derived from an EMBL/GenBank/DDBJ whole genome shotgun (WGS) entry which is preliminary data.</text>
</comment>
<dbReference type="EMBL" id="JAZHYP010000002">
    <property type="protein sequence ID" value="MEN3322914.1"/>
    <property type="molecule type" value="Genomic_DNA"/>
</dbReference>
<keyword evidence="2" id="KW-1185">Reference proteome</keyword>
<dbReference type="SUPFAM" id="SSF48452">
    <property type="entry name" value="TPR-like"/>
    <property type="match status" value="1"/>
</dbReference>
<organism evidence="1 2">
    <name type="scientific">Mariniflexile soesokkakense</name>
    <dbReference type="NCBI Taxonomy" id="1343160"/>
    <lineage>
        <taxon>Bacteria</taxon>
        <taxon>Pseudomonadati</taxon>
        <taxon>Bacteroidota</taxon>
        <taxon>Flavobacteriia</taxon>
        <taxon>Flavobacteriales</taxon>
        <taxon>Flavobacteriaceae</taxon>
        <taxon>Mariniflexile</taxon>
    </lineage>
</organism>
<accession>A0ABV0A762</accession>